<comment type="similarity">
    <text evidence="5">Belongs to the SAT4 family.</text>
</comment>
<sequence>MHNPFWIRSYIARRYDEAVAKAAYMQHMAEVAAKQDLTEDVRDRSRWLTVGFTLFATVVVAMRFVARRRQGAKLLIDDWLTVVTLVILYGNMIMNIVLINQGVGLHTGALSEEQLETMNQTLVGAEILYCTGVNMYKIALLYLYFRIFPTRDIRIGSYVLGGFSCVWNVGTVFAATFQCLPREKLWHPWLQGGCIDLFLTQLAISVPCMLLDVTILCLPMRHVWNLKTNRTQRVFLIIIFLLGSYVVFTSIYRFVIFLRYDHDDNSYTLGDGVAWNVIEIASGIVSACLPTLGPLVRIVFKAVYPSTLRSRGLSYGAKKNKLGGKHHSGGNSSSYAKRSGGVATIGGGSYVRHSKPLGALEDGKYGVIDDDREDDATFGGVGAKTRGAAIRCSVTVSHNRDGSNEGLGYVPSHDDIPLTAITKEIHTEWSYETASQYGRRTQPGGQ</sequence>
<dbReference type="Proteomes" id="UP001392437">
    <property type="component" value="Unassembled WGS sequence"/>
</dbReference>
<dbReference type="GO" id="GO:0016020">
    <property type="term" value="C:membrane"/>
    <property type="evidence" value="ECO:0007669"/>
    <property type="project" value="UniProtKB-SubCell"/>
</dbReference>
<dbReference type="InterPro" id="IPR049326">
    <property type="entry name" value="Rhodopsin_dom_fungi"/>
</dbReference>
<dbReference type="PANTHER" id="PTHR33048">
    <property type="entry name" value="PTH11-LIKE INTEGRAL MEMBRANE PROTEIN (AFU_ORTHOLOGUE AFUA_5G11245)"/>
    <property type="match status" value="1"/>
</dbReference>
<accession>A0AAW0QA19</accession>
<feature type="transmembrane region" description="Helical" evidence="6">
    <location>
        <begin position="47"/>
        <end position="66"/>
    </location>
</feature>
<feature type="transmembrane region" description="Helical" evidence="6">
    <location>
        <begin position="157"/>
        <end position="177"/>
    </location>
</feature>
<feature type="transmembrane region" description="Helical" evidence="6">
    <location>
        <begin position="78"/>
        <end position="103"/>
    </location>
</feature>
<reference evidence="8 9" key="1">
    <citation type="submission" date="2023-01" db="EMBL/GenBank/DDBJ databases">
        <title>Analysis of 21 Apiospora genomes using comparative genomics revels a genus with tremendous synthesis potential of carbohydrate active enzymes and secondary metabolites.</title>
        <authorList>
            <person name="Sorensen T."/>
        </authorList>
    </citation>
    <scope>NUCLEOTIDE SEQUENCE [LARGE SCALE GENOMIC DNA]</scope>
    <source>
        <strain evidence="8 9">CBS 117206</strain>
    </source>
</reference>
<keyword evidence="2 6" id="KW-0812">Transmembrane</keyword>
<feature type="transmembrane region" description="Helical" evidence="6">
    <location>
        <begin position="123"/>
        <end position="145"/>
    </location>
</feature>
<feature type="domain" description="Rhodopsin" evidence="7">
    <location>
        <begin position="62"/>
        <end position="297"/>
    </location>
</feature>
<keyword evidence="3 6" id="KW-1133">Transmembrane helix</keyword>
<dbReference type="Pfam" id="PF20684">
    <property type="entry name" value="Fung_rhodopsin"/>
    <property type="match status" value="1"/>
</dbReference>
<dbReference type="AlphaFoldDB" id="A0AAW0QA19"/>
<name>A0AAW0QA19_9PEZI</name>
<evidence type="ECO:0000256" key="6">
    <source>
        <dbReference type="SAM" id="Phobius"/>
    </source>
</evidence>
<feature type="transmembrane region" description="Helical" evidence="6">
    <location>
        <begin position="280"/>
        <end position="300"/>
    </location>
</feature>
<gene>
    <name evidence="8" type="ORF">PG999_010434</name>
</gene>
<keyword evidence="4 6" id="KW-0472">Membrane</keyword>
<comment type="subcellular location">
    <subcellularLocation>
        <location evidence="1">Membrane</location>
        <topology evidence="1">Multi-pass membrane protein</topology>
    </subcellularLocation>
</comment>
<evidence type="ECO:0000256" key="1">
    <source>
        <dbReference type="ARBA" id="ARBA00004141"/>
    </source>
</evidence>
<keyword evidence="9" id="KW-1185">Reference proteome</keyword>
<comment type="caution">
    <text evidence="8">The sequence shown here is derived from an EMBL/GenBank/DDBJ whole genome shotgun (WGS) entry which is preliminary data.</text>
</comment>
<organism evidence="8 9">
    <name type="scientific">Apiospora kogelbergensis</name>
    <dbReference type="NCBI Taxonomy" id="1337665"/>
    <lineage>
        <taxon>Eukaryota</taxon>
        <taxon>Fungi</taxon>
        <taxon>Dikarya</taxon>
        <taxon>Ascomycota</taxon>
        <taxon>Pezizomycotina</taxon>
        <taxon>Sordariomycetes</taxon>
        <taxon>Xylariomycetidae</taxon>
        <taxon>Amphisphaeriales</taxon>
        <taxon>Apiosporaceae</taxon>
        <taxon>Apiospora</taxon>
    </lineage>
</organism>
<dbReference type="InterPro" id="IPR052337">
    <property type="entry name" value="SAT4-like"/>
</dbReference>
<proteinExistence type="inferred from homology"/>
<evidence type="ECO:0000256" key="3">
    <source>
        <dbReference type="ARBA" id="ARBA00022989"/>
    </source>
</evidence>
<evidence type="ECO:0000313" key="9">
    <source>
        <dbReference type="Proteomes" id="UP001392437"/>
    </source>
</evidence>
<protein>
    <recommendedName>
        <fullName evidence="7">Rhodopsin domain-containing protein</fullName>
    </recommendedName>
</protein>
<feature type="non-terminal residue" evidence="8">
    <location>
        <position position="446"/>
    </location>
</feature>
<evidence type="ECO:0000256" key="4">
    <source>
        <dbReference type="ARBA" id="ARBA00023136"/>
    </source>
</evidence>
<evidence type="ECO:0000259" key="7">
    <source>
        <dbReference type="Pfam" id="PF20684"/>
    </source>
</evidence>
<dbReference type="EMBL" id="JAQQWP010000009">
    <property type="protein sequence ID" value="KAK8100060.1"/>
    <property type="molecule type" value="Genomic_DNA"/>
</dbReference>
<evidence type="ECO:0000313" key="8">
    <source>
        <dbReference type="EMBL" id="KAK8100060.1"/>
    </source>
</evidence>
<dbReference type="PANTHER" id="PTHR33048:SF151">
    <property type="entry name" value="INTEGRAL MEMBRANE PROTEIN"/>
    <property type="match status" value="1"/>
</dbReference>
<evidence type="ECO:0000256" key="5">
    <source>
        <dbReference type="ARBA" id="ARBA00038359"/>
    </source>
</evidence>
<evidence type="ECO:0000256" key="2">
    <source>
        <dbReference type="ARBA" id="ARBA00022692"/>
    </source>
</evidence>
<feature type="transmembrane region" description="Helical" evidence="6">
    <location>
        <begin position="197"/>
        <end position="218"/>
    </location>
</feature>
<feature type="transmembrane region" description="Helical" evidence="6">
    <location>
        <begin position="234"/>
        <end position="260"/>
    </location>
</feature>